<accession>A0ACB9MR01</accession>
<reference evidence="2" key="1">
    <citation type="journal article" date="2023" name="Front. Plant Sci.">
        <title>Chromosomal-level genome assembly of Melastoma candidum provides insights into trichome evolution.</title>
        <authorList>
            <person name="Zhong Y."/>
            <person name="Wu W."/>
            <person name="Sun C."/>
            <person name="Zou P."/>
            <person name="Liu Y."/>
            <person name="Dai S."/>
            <person name="Zhou R."/>
        </authorList>
    </citation>
    <scope>NUCLEOTIDE SEQUENCE [LARGE SCALE GENOMIC DNA]</scope>
</reference>
<name>A0ACB9MR01_9MYRT</name>
<dbReference type="Proteomes" id="UP001057402">
    <property type="component" value="Chromosome 9"/>
</dbReference>
<sequence>MQETYDSRGWKKTALMLDAPVAQSSLAEKSFRPDEKLSKSALQGFSVLSFLSCGVSSSFSVYGLATAMDTDMNLKRPLKTREQTEAGKASETTSEAFVCQQSEGNISANDLLHEEDPSLEEQFDKKVQMFSLPEPKWVRYLKVELLSHYGTEFYCTLSIFEVYGVDAVEKMLEDLIIVPENPFKTWGRLGFKR</sequence>
<gene>
    <name evidence="1" type="ORF">MLD38_031462</name>
</gene>
<evidence type="ECO:0000313" key="1">
    <source>
        <dbReference type="EMBL" id="KAI4326118.1"/>
    </source>
</evidence>
<evidence type="ECO:0000313" key="2">
    <source>
        <dbReference type="Proteomes" id="UP001057402"/>
    </source>
</evidence>
<comment type="caution">
    <text evidence="1">The sequence shown here is derived from an EMBL/GenBank/DDBJ whole genome shotgun (WGS) entry which is preliminary data.</text>
</comment>
<keyword evidence="2" id="KW-1185">Reference proteome</keyword>
<protein>
    <submittedName>
        <fullName evidence="1">Uncharacterized protein</fullName>
    </submittedName>
</protein>
<proteinExistence type="predicted"/>
<organism evidence="1 2">
    <name type="scientific">Melastoma candidum</name>
    <dbReference type="NCBI Taxonomy" id="119954"/>
    <lineage>
        <taxon>Eukaryota</taxon>
        <taxon>Viridiplantae</taxon>
        <taxon>Streptophyta</taxon>
        <taxon>Embryophyta</taxon>
        <taxon>Tracheophyta</taxon>
        <taxon>Spermatophyta</taxon>
        <taxon>Magnoliopsida</taxon>
        <taxon>eudicotyledons</taxon>
        <taxon>Gunneridae</taxon>
        <taxon>Pentapetalae</taxon>
        <taxon>rosids</taxon>
        <taxon>malvids</taxon>
        <taxon>Myrtales</taxon>
        <taxon>Melastomataceae</taxon>
        <taxon>Melastomatoideae</taxon>
        <taxon>Melastomateae</taxon>
        <taxon>Melastoma</taxon>
    </lineage>
</organism>
<dbReference type="EMBL" id="CM042888">
    <property type="protein sequence ID" value="KAI4326118.1"/>
    <property type="molecule type" value="Genomic_DNA"/>
</dbReference>